<feature type="transmembrane region" description="Helical" evidence="1">
    <location>
        <begin position="314"/>
        <end position="333"/>
    </location>
</feature>
<dbReference type="EMBL" id="FNQC01000001">
    <property type="protein sequence ID" value="SDY39375.1"/>
    <property type="molecule type" value="Genomic_DNA"/>
</dbReference>
<feature type="transmembrane region" description="Helical" evidence="1">
    <location>
        <begin position="63"/>
        <end position="83"/>
    </location>
</feature>
<feature type="transmembrane region" description="Helical" evidence="1">
    <location>
        <begin position="267"/>
        <end position="283"/>
    </location>
</feature>
<keyword evidence="1" id="KW-0812">Transmembrane</keyword>
<feature type="transmembrane region" description="Helical" evidence="1">
    <location>
        <begin position="145"/>
        <end position="172"/>
    </location>
</feature>
<feature type="transmembrane region" description="Helical" evidence="1">
    <location>
        <begin position="289"/>
        <end position="309"/>
    </location>
</feature>
<keyword evidence="3" id="KW-1185">Reference proteome</keyword>
<feature type="transmembrane region" description="Helical" evidence="1">
    <location>
        <begin position="235"/>
        <end position="255"/>
    </location>
</feature>
<accession>A0A1H3JIN9</accession>
<dbReference type="Proteomes" id="UP000199663">
    <property type="component" value="Unassembled WGS sequence"/>
</dbReference>
<proteinExistence type="predicted"/>
<protein>
    <recommendedName>
        <fullName evidence="4">Glycosyltransferase RgtA/B/C/D-like domain-containing protein</fullName>
    </recommendedName>
</protein>
<evidence type="ECO:0000313" key="2">
    <source>
        <dbReference type="EMBL" id="SDY39375.1"/>
    </source>
</evidence>
<evidence type="ECO:0000256" key="1">
    <source>
        <dbReference type="SAM" id="Phobius"/>
    </source>
</evidence>
<evidence type="ECO:0000313" key="3">
    <source>
        <dbReference type="Proteomes" id="UP000199663"/>
    </source>
</evidence>
<name>A0A1H3JIN9_9BACT</name>
<sequence>MLLFGGIYIWVLDVPMLQPELIWMLAGERMSEGFSMYIDIIDDTGPLSATVYWMIHVLFGKNLFAYKLLGGLVIFFQIAYINGLFIRYKSFDENTYIPALVLVVLFHFSFDILTLSPALMGSTFIVLALGQLFSQTVLQKEGSDSILLVGIFGGIAACFHFPLVIFLPYLIVAGVTVSGFNFNQFLLSLLGYFLPIIGCGLYYFWIDGLPEFVIQYIFATRVIDVYYHVQFLDLILLLIAPFSFAAAGYFIGTVFKLITVNQQKQKQLIILFLLFALLTIFLTNRRTPYQFVILLPGLTYFITQIFLYLQRGFLLQFFSISFLISIPLIGFGWTNYQKASGKIDSYAVAFSEKHRETAGKSILVLGNDLGYYQQAKLATPYLNYNLSKGILRDFNNFAEMAAVYQDFLKEKPEMIIDEDGLFEQLVERIPLLENSYLKKSEGIYVLK</sequence>
<keyword evidence="1" id="KW-1133">Transmembrane helix</keyword>
<comment type="caution">
    <text evidence="2">The sequence shown here is derived from an EMBL/GenBank/DDBJ whole genome shotgun (WGS) entry which is preliminary data.</text>
</comment>
<gene>
    <name evidence="2" type="ORF">SAMN05444412_10111</name>
</gene>
<evidence type="ECO:0008006" key="4">
    <source>
        <dbReference type="Google" id="ProtNLM"/>
    </source>
</evidence>
<feature type="transmembrane region" description="Helical" evidence="1">
    <location>
        <begin position="184"/>
        <end position="205"/>
    </location>
</feature>
<feature type="transmembrane region" description="Helical" evidence="1">
    <location>
        <begin position="119"/>
        <end position="138"/>
    </location>
</feature>
<keyword evidence="1" id="KW-0472">Membrane</keyword>
<reference evidence="2 3" key="1">
    <citation type="submission" date="2016-10" db="EMBL/GenBank/DDBJ databases">
        <authorList>
            <person name="Varghese N."/>
            <person name="Submissions S."/>
        </authorList>
    </citation>
    <scope>NUCLEOTIDE SEQUENCE [LARGE SCALE GENOMIC DNA]</scope>
    <source>
        <strain evidence="2 3">DSM 17997</strain>
    </source>
</reference>
<organism evidence="2 3">
    <name type="scientific">Rhodonellum ikkaensis</name>
    <dbReference type="NCBI Taxonomy" id="336829"/>
    <lineage>
        <taxon>Bacteria</taxon>
        <taxon>Pseudomonadati</taxon>
        <taxon>Bacteroidota</taxon>
        <taxon>Cytophagia</taxon>
        <taxon>Cytophagales</taxon>
        <taxon>Cytophagaceae</taxon>
        <taxon>Rhodonellum</taxon>
    </lineage>
</organism>